<evidence type="ECO:0000256" key="7">
    <source>
        <dbReference type="ARBA" id="ARBA00048668"/>
    </source>
</evidence>
<evidence type="ECO:0000313" key="13">
    <source>
        <dbReference type="EMBL" id="VEA77904.1"/>
    </source>
</evidence>
<evidence type="ECO:0000256" key="4">
    <source>
        <dbReference type="ARBA" id="ARBA00022553"/>
    </source>
</evidence>
<comment type="PTM">
    <text evidence="9 10">Transiently phosphorylated on a His residue during the reaction cycle. Phosphorylation strongly increases the affinity for substrates and increases the rate of nicotinate D-ribonucleotide production. Dephosphorylation regenerates the low-affinity form of the enzyme, leading to product release.</text>
</comment>
<dbReference type="UniPathway" id="UPA00253">
    <property type="reaction ID" value="UER00457"/>
</dbReference>
<comment type="catalytic activity">
    <reaction evidence="7 9 10">
        <text>5-phospho-alpha-D-ribose 1-diphosphate + nicotinate + ATP + H2O = nicotinate beta-D-ribonucleotide + ADP + phosphate + diphosphate</text>
        <dbReference type="Rhea" id="RHEA:36163"/>
        <dbReference type="ChEBI" id="CHEBI:15377"/>
        <dbReference type="ChEBI" id="CHEBI:30616"/>
        <dbReference type="ChEBI" id="CHEBI:32544"/>
        <dbReference type="ChEBI" id="CHEBI:33019"/>
        <dbReference type="ChEBI" id="CHEBI:43474"/>
        <dbReference type="ChEBI" id="CHEBI:57502"/>
        <dbReference type="ChEBI" id="CHEBI:58017"/>
        <dbReference type="ChEBI" id="CHEBI:456216"/>
        <dbReference type="EC" id="6.3.4.21"/>
    </reaction>
</comment>
<evidence type="ECO:0000256" key="5">
    <source>
        <dbReference type="ARBA" id="ARBA00022598"/>
    </source>
</evidence>
<dbReference type="SUPFAM" id="SSF51690">
    <property type="entry name" value="Nicotinate/Quinolinate PRTase C-terminal domain-like"/>
    <property type="match status" value="1"/>
</dbReference>
<evidence type="ECO:0000256" key="9">
    <source>
        <dbReference type="HAMAP-Rule" id="MF_00570"/>
    </source>
</evidence>
<dbReference type="InterPro" id="IPR006406">
    <property type="entry name" value="Nic_PRibTrfase"/>
</dbReference>
<dbReference type="Gene3D" id="3.20.140.10">
    <property type="entry name" value="nicotinate phosphoribosyltransferase"/>
    <property type="match status" value="1"/>
</dbReference>
<keyword evidence="5 9" id="KW-0436">Ligase</keyword>
<protein>
    <recommendedName>
        <fullName evidence="3 9">Nicotinate phosphoribosyltransferase</fullName>
        <shortName evidence="9">NAPRTase</shortName>
        <ecNumber evidence="3 9">6.3.4.21</ecNumber>
    </recommendedName>
</protein>
<comment type="similarity">
    <text evidence="2 9 10">Belongs to the NAPRTase family.</text>
</comment>
<evidence type="ECO:0000256" key="2">
    <source>
        <dbReference type="ARBA" id="ARBA00010897"/>
    </source>
</evidence>
<dbReference type="Pfam" id="PF17767">
    <property type="entry name" value="NAPRTase_N"/>
    <property type="match status" value="1"/>
</dbReference>
<dbReference type="CDD" id="cd01401">
    <property type="entry name" value="PncB_like"/>
    <property type="match status" value="1"/>
</dbReference>
<keyword evidence="4 9" id="KW-0597">Phosphoprotein</keyword>
<dbReference type="AlphaFoldDB" id="A0A3S4K614"/>
<evidence type="ECO:0000256" key="8">
    <source>
        <dbReference type="ARBA" id="ARBA00057850"/>
    </source>
</evidence>
<keyword evidence="6 9" id="KW-0662">Pyridine nucleotide biosynthesis</keyword>
<dbReference type="GO" id="GO:0034355">
    <property type="term" value="P:NAD+ biosynthetic process via the salvage pathway"/>
    <property type="evidence" value="ECO:0007669"/>
    <property type="project" value="TreeGrafter"/>
</dbReference>
<evidence type="ECO:0000256" key="3">
    <source>
        <dbReference type="ARBA" id="ARBA00013236"/>
    </source>
</evidence>
<comment type="function">
    <text evidence="8 9 10">Catalyzes the synthesis of beta-nicotinate D-ribonucleotide from nicotinate and 5-phospho-D-ribose 1-phosphate at the expense of ATP.</text>
</comment>
<dbReference type="PIRSF" id="PIRSF000484">
    <property type="entry name" value="NAPRT"/>
    <property type="match status" value="1"/>
</dbReference>
<comment type="pathway">
    <text evidence="1 9 10">Cofactor biosynthesis; NAD(+) biosynthesis; nicotinate D-ribonucleotide from nicotinate: step 1/1.</text>
</comment>
<evidence type="ECO:0000313" key="14">
    <source>
        <dbReference type="Proteomes" id="UP000275676"/>
    </source>
</evidence>
<dbReference type="NCBIfam" id="TIGR01514">
    <property type="entry name" value="NAPRTase"/>
    <property type="match status" value="1"/>
</dbReference>
<dbReference type="NCBIfam" id="NF003704">
    <property type="entry name" value="PRK05321.1"/>
    <property type="match status" value="1"/>
</dbReference>
<proteinExistence type="inferred from homology"/>
<dbReference type="PANTHER" id="PTHR11098">
    <property type="entry name" value="NICOTINATE PHOSPHORIBOSYLTRANSFERASE"/>
    <property type="match status" value="1"/>
</dbReference>
<dbReference type="HAMAP" id="MF_00570">
    <property type="entry name" value="NAPRTase"/>
    <property type="match status" value="1"/>
</dbReference>
<sequence length="435" mass="49743">MTQFASPVLHSLLDTDAYKLHMQQAVFHHYYDVQVAAEFRCRGDDLLGIYADAIREQVDAMQHLRLQKDEFQWLSGLPFFKPDYLNWLREFRYNPAQVCVTNDNGKLNIRLTGPWREVIMWEVPLLAVISELVHHYRSPNAGVAQALDALESKLVDFTALTADLDMSRFHLMDFGTRRRFSREVQQAIVKRLQQESWFVGTSNYDLARRLALTPMGTQAHEWFQAHQQISPDLATSQRAALAAWLNEYPDQLGIALTDCITMDAFLRDFGVEFASRYQGLRHDSGDPVEWGEKAIAHYEKLGIDPLTKTLVFSDNLDLQKAVELYRHFASRVQLSFGIGTRLTCDIPQVTPLNIVIKLVECNGKPVAKLSDSPGKTICHDKAFVRALRKAFDLPQVRKASYSSQGACQGSFFRFISEIFHFSYDFCLSDCRCQVT</sequence>
<reference evidence="13 14" key="1">
    <citation type="submission" date="2018-12" db="EMBL/GenBank/DDBJ databases">
        <authorList>
            <consortium name="Pathogen Informatics"/>
        </authorList>
    </citation>
    <scope>NUCLEOTIDE SEQUENCE [LARGE SCALE GENOMIC DNA]</scope>
    <source>
        <strain evidence="13 14">NCTC10047</strain>
    </source>
</reference>
<dbReference type="Pfam" id="PF04095">
    <property type="entry name" value="NAPRTase"/>
    <property type="match status" value="1"/>
</dbReference>
<dbReference type="FunFam" id="3.20.140.10:FF:000001">
    <property type="entry name" value="Nicotinate phosphoribosyltransferase"/>
    <property type="match status" value="1"/>
</dbReference>
<accession>A0A3S4K614</accession>
<keyword evidence="13" id="KW-0328">Glycosyltransferase</keyword>
<dbReference type="GO" id="GO:0005829">
    <property type="term" value="C:cytosol"/>
    <property type="evidence" value="ECO:0007669"/>
    <property type="project" value="TreeGrafter"/>
</dbReference>
<dbReference type="SUPFAM" id="SSF54675">
    <property type="entry name" value="Nicotinate/Quinolinate PRTase N-terminal domain-like"/>
    <property type="match status" value="1"/>
</dbReference>
<dbReference type="PANTHER" id="PTHR11098:SF1">
    <property type="entry name" value="NICOTINATE PHOSPHORIBOSYLTRANSFERASE"/>
    <property type="match status" value="1"/>
</dbReference>
<evidence type="ECO:0000259" key="12">
    <source>
        <dbReference type="Pfam" id="PF17767"/>
    </source>
</evidence>
<evidence type="ECO:0000256" key="6">
    <source>
        <dbReference type="ARBA" id="ARBA00022642"/>
    </source>
</evidence>
<dbReference type="GO" id="GO:0016757">
    <property type="term" value="F:glycosyltransferase activity"/>
    <property type="evidence" value="ECO:0007669"/>
    <property type="project" value="UniProtKB-KW"/>
</dbReference>
<evidence type="ECO:0000259" key="11">
    <source>
        <dbReference type="Pfam" id="PF04095"/>
    </source>
</evidence>
<dbReference type="InterPro" id="IPR036068">
    <property type="entry name" value="Nicotinate_pribotase-like_C"/>
</dbReference>
<keyword evidence="13" id="KW-0808">Transferase</keyword>
<evidence type="ECO:0000256" key="10">
    <source>
        <dbReference type="RuleBase" id="RU003838"/>
    </source>
</evidence>
<gene>
    <name evidence="9 13" type="primary">pncB</name>
    <name evidence="13" type="ORF">NCTC10047_03836</name>
</gene>
<evidence type="ECO:0000256" key="1">
    <source>
        <dbReference type="ARBA" id="ARBA00004952"/>
    </source>
</evidence>
<organism evidence="13 14">
    <name type="scientific">Salmonella enterica subsp. arizonae</name>
    <dbReference type="NCBI Taxonomy" id="59203"/>
    <lineage>
        <taxon>Bacteria</taxon>
        <taxon>Pseudomonadati</taxon>
        <taxon>Pseudomonadota</taxon>
        <taxon>Gammaproteobacteria</taxon>
        <taxon>Enterobacterales</taxon>
        <taxon>Enterobacteriaceae</taxon>
        <taxon>Salmonella</taxon>
    </lineage>
</organism>
<dbReference type="Proteomes" id="UP000275676">
    <property type="component" value="Chromosome"/>
</dbReference>
<dbReference type="InterPro" id="IPR007229">
    <property type="entry name" value="Nic_PRibTrfase-Fam"/>
</dbReference>
<feature type="domain" description="Nicotinate phosphoribosyltransferase N-terminal" evidence="12">
    <location>
        <begin position="13"/>
        <end position="130"/>
    </location>
</feature>
<dbReference type="EMBL" id="LR134156">
    <property type="protein sequence ID" value="VEA77904.1"/>
    <property type="molecule type" value="Genomic_DNA"/>
</dbReference>
<feature type="domain" description="Nicotinate/nicotinamide phosphoribosyltransferase" evidence="11">
    <location>
        <begin position="169"/>
        <end position="394"/>
    </location>
</feature>
<dbReference type="InterPro" id="IPR041525">
    <property type="entry name" value="N/Namide_PRibTrfase"/>
</dbReference>
<name>A0A3S4K614_SALER</name>
<dbReference type="InterPro" id="IPR040727">
    <property type="entry name" value="NAPRTase_N"/>
</dbReference>
<feature type="modified residue" description="Phosphohistidine; by autocatalysis" evidence="9">
    <location>
        <position position="220"/>
    </location>
</feature>
<dbReference type="EC" id="6.3.4.21" evidence="3 9"/>
<dbReference type="GO" id="GO:0004516">
    <property type="term" value="F:nicotinate phosphoribosyltransferase activity"/>
    <property type="evidence" value="ECO:0007669"/>
    <property type="project" value="UniProtKB-UniRule"/>
</dbReference>